<dbReference type="Pfam" id="PF13911">
    <property type="entry name" value="AhpC-TSA_2"/>
    <property type="match status" value="1"/>
</dbReference>
<dbReference type="PANTHER" id="PTHR28630">
    <property type="match status" value="1"/>
</dbReference>
<comment type="caution">
    <text evidence="1">The sequence shown here is derived from an EMBL/GenBank/DDBJ whole genome shotgun (WGS) entry which is preliminary data.</text>
</comment>
<name>A0A5S5MC46_9BACT</name>
<sequence length="125" mass="13804">MDIKEELDTMGVALVSIGSGTPEDARYFIEKFSYQGEMYLDPELNAYKAFDLKRGFWRTLGPSPLARGFKAMKQGFRQGRSAGDLWQQGGLFVIGPGNSLLFEHINGMAGDQADLNIVLRAVSLP</sequence>
<dbReference type="Gene3D" id="3.40.30.10">
    <property type="entry name" value="Glutaredoxin"/>
    <property type="match status" value="1"/>
</dbReference>
<proteinExistence type="predicted"/>
<dbReference type="AlphaFoldDB" id="A0A5S5MC46"/>
<evidence type="ECO:0008006" key="3">
    <source>
        <dbReference type="Google" id="ProtNLM"/>
    </source>
</evidence>
<keyword evidence="2" id="KW-1185">Reference proteome</keyword>
<organism evidence="1 2">
    <name type="scientific">Desulfobotulus mexicanus</name>
    <dbReference type="NCBI Taxonomy" id="2586642"/>
    <lineage>
        <taxon>Bacteria</taxon>
        <taxon>Pseudomonadati</taxon>
        <taxon>Thermodesulfobacteriota</taxon>
        <taxon>Desulfobacteria</taxon>
        <taxon>Desulfobacterales</taxon>
        <taxon>Desulfobacteraceae</taxon>
        <taxon>Desulfobotulus</taxon>
    </lineage>
</organism>
<dbReference type="EMBL" id="VDMB01000041">
    <property type="protein sequence ID" value="TYT73229.1"/>
    <property type="molecule type" value="Genomic_DNA"/>
</dbReference>
<evidence type="ECO:0000313" key="2">
    <source>
        <dbReference type="Proteomes" id="UP000321899"/>
    </source>
</evidence>
<dbReference type="OrthoDB" id="5419297at2"/>
<evidence type="ECO:0000313" key="1">
    <source>
        <dbReference type="EMBL" id="TYT73229.1"/>
    </source>
</evidence>
<protein>
    <recommendedName>
        <fullName evidence="3">Redoxin domain-containing protein</fullName>
    </recommendedName>
</protein>
<dbReference type="Proteomes" id="UP000321899">
    <property type="component" value="Unassembled WGS sequence"/>
</dbReference>
<accession>A0A5S5MC46</accession>
<dbReference type="InterPro" id="IPR032801">
    <property type="entry name" value="PXL2A/B/C"/>
</dbReference>
<gene>
    <name evidence="1" type="ORF">FIM25_16190</name>
</gene>
<dbReference type="PANTHER" id="PTHR28630:SF3">
    <property type="entry name" value="PEROXIREDOXIN-LIKE 2C"/>
    <property type="match status" value="1"/>
</dbReference>
<reference evidence="1 2" key="1">
    <citation type="submission" date="2019-06" db="EMBL/GenBank/DDBJ databases">
        <title>Desulfobotulus mexicanus sp. nov., a novel sulfate-reducing bacterium isolated from the sediment of an alkaline crater lake in Mexico.</title>
        <authorList>
            <person name="Hirschler-Rea A."/>
        </authorList>
    </citation>
    <scope>NUCLEOTIDE SEQUENCE [LARGE SCALE GENOMIC DNA]</scope>
    <source>
        <strain evidence="1 2">PAR22N</strain>
    </source>
</reference>